<dbReference type="InterPro" id="IPR050832">
    <property type="entry name" value="Bact_Acetyltransf"/>
</dbReference>
<dbReference type="EMBL" id="JAQHRD010000005">
    <property type="protein sequence ID" value="KAJ6440603.1"/>
    <property type="molecule type" value="Genomic_DNA"/>
</dbReference>
<dbReference type="Gene3D" id="3.40.630.30">
    <property type="match status" value="1"/>
</dbReference>
<organism evidence="4 5">
    <name type="scientific">Purpureocillium lavendulum</name>
    <dbReference type="NCBI Taxonomy" id="1247861"/>
    <lineage>
        <taxon>Eukaryota</taxon>
        <taxon>Fungi</taxon>
        <taxon>Dikarya</taxon>
        <taxon>Ascomycota</taxon>
        <taxon>Pezizomycotina</taxon>
        <taxon>Sordariomycetes</taxon>
        <taxon>Hypocreomycetidae</taxon>
        <taxon>Hypocreales</taxon>
        <taxon>Ophiocordycipitaceae</taxon>
        <taxon>Purpureocillium</taxon>
    </lineage>
</organism>
<keyword evidence="2" id="KW-0012">Acyltransferase</keyword>
<dbReference type="Pfam" id="PF00583">
    <property type="entry name" value="Acetyltransf_1"/>
    <property type="match status" value="1"/>
</dbReference>
<dbReference type="SUPFAM" id="SSF55729">
    <property type="entry name" value="Acyl-CoA N-acyltransferases (Nat)"/>
    <property type="match status" value="2"/>
</dbReference>
<reference evidence="4" key="1">
    <citation type="submission" date="2023-01" db="EMBL/GenBank/DDBJ databases">
        <title>The growth and conidiation of Purpureocillium lavendulum are regulated by nitrogen source and histone H3K14 acetylation.</title>
        <authorList>
            <person name="Tang P."/>
            <person name="Han J."/>
            <person name="Zhang C."/>
            <person name="Tang P."/>
            <person name="Qi F."/>
            <person name="Zhang K."/>
            <person name="Liang L."/>
        </authorList>
    </citation>
    <scope>NUCLEOTIDE SEQUENCE</scope>
    <source>
        <strain evidence="4">YMF1.00683</strain>
    </source>
</reference>
<sequence>MESKAATVLSIEQLATLANDAFTGYIGNLVSFTGETLTKWLQNNFISLPLSHVFFSPDNPDEPIAFGLIALDDARPGKSRLGAMGVVPAFQGKGVGGRALTTIIDAERRRGVSLFELEVIQQNTRGVQLYKRAGFTVHRELLGWQRDAPGSDEFRDSSSELKSCSFEDVDKLVKEHGATDLPWQAWGFVKNAHAKTHRAFQLGNAYCVVSNPEDDEKDTVGLQSLIVAPSSRGKGEASQLIKALMTRYPTKKWMASPIFPKEYGDKIAAALGFSTTSLTQYQMYLKLD</sequence>
<accession>A0AB34FN74</accession>
<dbReference type="InterPro" id="IPR016181">
    <property type="entry name" value="Acyl_CoA_acyltransferase"/>
</dbReference>
<evidence type="ECO:0000256" key="2">
    <source>
        <dbReference type="ARBA" id="ARBA00023315"/>
    </source>
</evidence>
<feature type="domain" description="N-acetyltransferase" evidence="3">
    <location>
        <begin position="1"/>
        <end position="157"/>
    </location>
</feature>
<keyword evidence="5" id="KW-1185">Reference proteome</keyword>
<dbReference type="PANTHER" id="PTHR43877">
    <property type="entry name" value="AMINOALKYLPHOSPHONATE N-ACETYLTRANSFERASE-RELATED-RELATED"/>
    <property type="match status" value="1"/>
</dbReference>
<dbReference type="InterPro" id="IPR000182">
    <property type="entry name" value="GNAT_dom"/>
</dbReference>
<evidence type="ECO:0000313" key="5">
    <source>
        <dbReference type="Proteomes" id="UP001163105"/>
    </source>
</evidence>
<dbReference type="GO" id="GO:0016747">
    <property type="term" value="F:acyltransferase activity, transferring groups other than amino-acyl groups"/>
    <property type="evidence" value="ECO:0007669"/>
    <property type="project" value="InterPro"/>
</dbReference>
<comment type="caution">
    <text evidence="4">The sequence shown here is derived from an EMBL/GenBank/DDBJ whole genome shotgun (WGS) entry which is preliminary data.</text>
</comment>
<dbReference type="CDD" id="cd04301">
    <property type="entry name" value="NAT_SF"/>
    <property type="match status" value="2"/>
</dbReference>
<keyword evidence="1" id="KW-0808">Transferase</keyword>
<protein>
    <submittedName>
        <fullName evidence="4">Acetyltransferase, gnat family</fullName>
    </submittedName>
</protein>
<dbReference type="Proteomes" id="UP001163105">
    <property type="component" value="Unassembled WGS sequence"/>
</dbReference>
<name>A0AB34FN74_9HYPO</name>
<dbReference type="PROSITE" id="PS51186">
    <property type="entry name" value="GNAT"/>
    <property type="match status" value="1"/>
</dbReference>
<evidence type="ECO:0000313" key="4">
    <source>
        <dbReference type="EMBL" id="KAJ6440603.1"/>
    </source>
</evidence>
<evidence type="ECO:0000259" key="3">
    <source>
        <dbReference type="PROSITE" id="PS51186"/>
    </source>
</evidence>
<dbReference type="AlphaFoldDB" id="A0AB34FN74"/>
<proteinExistence type="predicted"/>
<evidence type="ECO:0000256" key="1">
    <source>
        <dbReference type="ARBA" id="ARBA00022679"/>
    </source>
</evidence>
<gene>
    <name evidence="4" type="ORF">O9K51_06393</name>
</gene>
<dbReference type="PANTHER" id="PTHR43877:SF2">
    <property type="entry name" value="AMINOALKYLPHOSPHONATE N-ACETYLTRANSFERASE-RELATED"/>
    <property type="match status" value="1"/>
</dbReference>